<evidence type="ECO:0000313" key="2">
    <source>
        <dbReference type="Proteomes" id="UP000280298"/>
    </source>
</evidence>
<proteinExistence type="predicted"/>
<dbReference type="Proteomes" id="UP000280298">
    <property type="component" value="Chromosome"/>
</dbReference>
<evidence type="ECO:0000313" key="1">
    <source>
        <dbReference type="EMBL" id="AZQ39424.1"/>
    </source>
</evidence>
<reference evidence="1 2" key="1">
    <citation type="journal article" date="2019" name="Int. J. Syst. Evol. Microbiol.">
        <title>Streptomyces cyaneochromogenes sp. nov., a blue pigment-producing actinomycete from manganese-contaminated soil.</title>
        <authorList>
            <person name="Tang X."/>
            <person name="Zhao J."/>
            <person name="Li K."/>
            <person name="Chen Z."/>
            <person name="Sun Y."/>
            <person name="Gao J."/>
        </authorList>
    </citation>
    <scope>NUCLEOTIDE SEQUENCE [LARGE SCALE GENOMIC DNA]</scope>
    <source>
        <strain evidence="1 2">MK-45</strain>
    </source>
</reference>
<dbReference type="KEGG" id="scya:EJ357_43295"/>
<evidence type="ECO:0008006" key="3">
    <source>
        <dbReference type="Google" id="ProtNLM"/>
    </source>
</evidence>
<gene>
    <name evidence="1" type="ORF">EJ357_43295</name>
</gene>
<organism evidence="1 2">
    <name type="scientific">Streptomyces cyaneochromogenes</name>
    <dbReference type="NCBI Taxonomy" id="2496836"/>
    <lineage>
        <taxon>Bacteria</taxon>
        <taxon>Bacillati</taxon>
        <taxon>Actinomycetota</taxon>
        <taxon>Actinomycetes</taxon>
        <taxon>Kitasatosporales</taxon>
        <taxon>Streptomycetaceae</taxon>
        <taxon>Streptomyces</taxon>
    </lineage>
</organism>
<keyword evidence="2" id="KW-1185">Reference proteome</keyword>
<dbReference type="EMBL" id="CP034539">
    <property type="protein sequence ID" value="AZQ39424.1"/>
    <property type="molecule type" value="Genomic_DNA"/>
</dbReference>
<dbReference type="RefSeq" id="WP_126397679.1">
    <property type="nucleotide sequence ID" value="NZ_CP034539.1"/>
</dbReference>
<sequence>MDTNTDARPLLLDSALPDFRFTRLECTTVAVGPSTAYRAARDLDLLTIHSPLFDLVSRARGLPDRLRGKPAPRPASMRLADLFDTTTKDRHDQEQREDQQEQPWVGLGEAPGRELVFGAIGKVWQPSIQWRRVEPGDFPEFAEPGWAKIAAAMVVHAYGTGRSLLAYEARTACTDQAAIRRFARYWTLVSPGVGIVMRAALRAIKTAAEEEASSGTGARSTSPDRT</sequence>
<protein>
    <recommendedName>
        <fullName evidence="3">DUF2867 domain-containing protein</fullName>
    </recommendedName>
</protein>
<dbReference type="AlphaFoldDB" id="A0A3Q9EZM8"/>
<dbReference type="OrthoDB" id="5464833at2"/>
<accession>A0A3Q9EZM8</accession>
<name>A0A3Q9EZM8_9ACTN</name>